<dbReference type="EMBL" id="MU853777">
    <property type="protein sequence ID" value="KAK3942053.1"/>
    <property type="molecule type" value="Genomic_DNA"/>
</dbReference>
<comment type="caution">
    <text evidence="1">The sequence shown here is derived from an EMBL/GenBank/DDBJ whole genome shotgun (WGS) entry which is preliminary data.</text>
</comment>
<name>A0AAN6ND65_9PEZI</name>
<dbReference type="AlphaFoldDB" id="A0AAN6ND65"/>
<evidence type="ECO:0000313" key="2">
    <source>
        <dbReference type="Proteomes" id="UP001303473"/>
    </source>
</evidence>
<keyword evidence="2" id="KW-1185">Reference proteome</keyword>
<dbReference type="Proteomes" id="UP001303473">
    <property type="component" value="Unassembled WGS sequence"/>
</dbReference>
<sequence length="85" mass="9475">MCTYTTHVRVCYICRGEDTVLISEKLCPQAEASGVFGGCLQGPAYQRDQSHHQCWKCMESVGRMCIAGSTGSRPRTRTRRIGPIH</sequence>
<gene>
    <name evidence="1" type="ORF">QBC46DRAFT_381064</name>
</gene>
<accession>A0AAN6ND65</accession>
<organism evidence="1 2">
    <name type="scientific">Diplogelasinospora grovesii</name>
    <dbReference type="NCBI Taxonomy" id="303347"/>
    <lineage>
        <taxon>Eukaryota</taxon>
        <taxon>Fungi</taxon>
        <taxon>Dikarya</taxon>
        <taxon>Ascomycota</taxon>
        <taxon>Pezizomycotina</taxon>
        <taxon>Sordariomycetes</taxon>
        <taxon>Sordariomycetidae</taxon>
        <taxon>Sordariales</taxon>
        <taxon>Diplogelasinosporaceae</taxon>
        <taxon>Diplogelasinospora</taxon>
    </lineage>
</organism>
<evidence type="ECO:0000313" key="1">
    <source>
        <dbReference type="EMBL" id="KAK3942053.1"/>
    </source>
</evidence>
<reference evidence="2" key="1">
    <citation type="journal article" date="2023" name="Mol. Phylogenet. Evol.">
        <title>Genome-scale phylogeny and comparative genomics of the fungal order Sordariales.</title>
        <authorList>
            <person name="Hensen N."/>
            <person name="Bonometti L."/>
            <person name="Westerberg I."/>
            <person name="Brannstrom I.O."/>
            <person name="Guillou S."/>
            <person name="Cros-Aarteil S."/>
            <person name="Calhoun S."/>
            <person name="Haridas S."/>
            <person name="Kuo A."/>
            <person name="Mondo S."/>
            <person name="Pangilinan J."/>
            <person name="Riley R."/>
            <person name="LaButti K."/>
            <person name="Andreopoulos B."/>
            <person name="Lipzen A."/>
            <person name="Chen C."/>
            <person name="Yan M."/>
            <person name="Daum C."/>
            <person name="Ng V."/>
            <person name="Clum A."/>
            <person name="Steindorff A."/>
            <person name="Ohm R.A."/>
            <person name="Martin F."/>
            <person name="Silar P."/>
            <person name="Natvig D.O."/>
            <person name="Lalanne C."/>
            <person name="Gautier V."/>
            <person name="Ament-Velasquez S.L."/>
            <person name="Kruys A."/>
            <person name="Hutchinson M.I."/>
            <person name="Powell A.J."/>
            <person name="Barry K."/>
            <person name="Miller A.N."/>
            <person name="Grigoriev I.V."/>
            <person name="Debuchy R."/>
            <person name="Gladieux P."/>
            <person name="Hiltunen Thoren M."/>
            <person name="Johannesson H."/>
        </authorList>
    </citation>
    <scope>NUCLEOTIDE SEQUENCE [LARGE SCALE GENOMIC DNA]</scope>
    <source>
        <strain evidence="2">CBS 340.73</strain>
    </source>
</reference>
<proteinExistence type="predicted"/>
<protein>
    <submittedName>
        <fullName evidence="1">Uncharacterized protein</fullName>
    </submittedName>
</protein>